<evidence type="ECO:0000256" key="2">
    <source>
        <dbReference type="ARBA" id="ARBA00023002"/>
    </source>
</evidence>
<sequence>MQAKRILIINGNPKPASFSQALAERYAQAAEQAGHSVQIIHLRDLQFLLSLEQGYQGKQALEPDLLRLQQAILAAEHLVWAYPVWWGSVPALLKGALDRILLPGFAFKYHPGKAIPEKLLKGRTARLLVCMDTPPWYFKWFQGAPAHRMMRQTVLEFCGIKPVRISEFGPVLQSSQARRETWLEQAAKLGAAAG</sequence>
<evidence type="ECO:0000313" key="5">
    <source>
        <dbReference type="Proteomes" id="UP001209701"/>
    </source>
</evidence>
<dbReference type="EMBL" id="JAJIRN010000005">
    <property type="protein sequence ID" value="MCV2368839.1"/>
    <property type="molecule type" value="Genomic_DNA"/>
</dbReference>
<keyword evidence="2" id="KW-0560">Oxidoreductase</keyword>
<accession>A0ABT2YFM1</accession>
<dbReference type="RefSeq" id="WP_263571434.1">
    <property type="nucleotide sequence ID" value="NZ_JAJIRN010000005.1"/>
</dbReference>
<dbReference type="Gene3D" id="3.40.50.360">
    <property type="match status" value="1"/>
</dbReference>
<comment type="caution">
    <text evidence="4">The sequence shown here is derived from an EMBL/GenBank/DDBJ whole genome shotgun (WGS) entry which is preliminary data.</text>
</comment>
<dbReference type="Pfam" id="PF02525">
    <property type="entry name" value="Flavodoxin_2"/>
    <property type="match status" value="1"/>
</dbReference>
<dbReference type="InterPro" id="IPR051545">
    <property type="entry name" value="NAD(P)H_dehydrogenase_qn"/>
</dbReference>
<keyword evidence="5" id="KW-1185">Reference proteome</keyword>
<dbReference type="PANTHER" id="PTHR10204:SF34">
    <property type="entry name" value="NAD(P)H DEHYDROGENASE [QUINONE] 1 ISOFORM 1"/>
    <property type="match status" value="1"/>
</dbReference>
<reference evidence="4 5" key="1">
    <citation type="submission" date="2021-11" db="EMBL/GenBank/DDBJ databases">
        <authorList>
            <person name="Liang Q."/>
            <person name="Mou H."/>
            <person name="Liu Z."/>
        </authorList>
    </citation>
    <scope>NUCLEOTIDE SEQUENCE [LARGE SCALE GENOMIC DNA]</scope>
    <source>
        <strain evidence="4 5">CHU3</strain>
    </source>
</reference>
<dbReference type="Proteomes" id="UP001209701">
    <property type="component" value="Unassembled WGS sequence"/>
</dbReference>
<protein>
    <submittedName>
        <fullName evidence="4">NAD(P)H-dependent oxidoreductase</fullName>
    </submittedName>
</protein>
<evidence type="ECO:0000256" key="1">
    <source>
        <dbReference type="ARBA" id="ARBA00006252"/>
    </source>
</evidence>
<gene>
    <name evidence="4" type="ORF">LNV07_12175</name>
</gene>
<evidence type="ECO:0000259" key="3">
    <source>
        <dbReference type="Pfam" id="PF02525"/>
    </source>
</evidence>
<dbReference type="PANTHER" id="PTHR10204">
    <property type="entry name" value="NAD P H OXIDOREDUCTASE-RELATED"/>
    <property type="match status" value="1"/>
</dbReference>
<proteinExistence type="inferred from homology"/>
<comment type="similarity">
    <text evidence="1">Belongs to the NAD(P)H dehydrogenase (quinone) family.</text>
</comment>
<dbReference type="InterPro" id="IPR003680">
    <property type="entry name" value="Flavodoxin_fold"/>
</dbReference>
<evidence type="ECO:0000313" key="4">
    <source>
        <dbReference type="EMBL" id="MCV2368839.1"/>
    </source>
</evidence>
<name>A0ABT2YFM1_9BURK</name>
<dbReference type="InterPro" id="IPR029039">
    <property type="entry name" value="Flavoprotein-like_sf"/>
</dbReference>
<dbReference type="SUPFAM" id="SSF52218">
    <property type="entry name" value="Flavoproteins"/>
    <property type="match status" value="1"/>
</dbReference>
<feature type="domain" description="Flavodoxin-like fold" evidence="3">
    <location>
        <begin position="4"/>
        <end position="185"/>
    </location>
</feature>
<organism evidence="4 5">
    <name type="scientific">Roseateles oligotrophus</name>
    <dbReference type="NCBI Taxonomy" id="1769250"/>
    <lineage>
        <taxon>Bacteria</taxon>
        <taxon>Pseudomonadati</taxon>
        <taxon>Pseudomonadota</taxon>
        <taxon>Betaproteobacteria</taxon>
        <taxon>Burkholderiales</taxon>
        <taxon>Sphaerotilaceae</taxon>
        <taxon>Roseateles</taxon>
    </lineage>
</organism>